<dbReference type="SUPFAM" id="SSF52768">
    <property type="entry name" value="Arginase/deacetylase"/>
    <property type="match status" value="1"/>
</dbReference>
<dbReference type="PIRSF" id="PIRSF036979">
    <property type="entry name" value="Arginase"/>
    <property type="match status" value="1"/>
</dbReference>
<dbReference type="PANTHER" id="PTHR11358:SF26">
    <property type="entry name" value="GUANIDINO ACID HYDROLASE, MITOCHONDRIAL"/>
    <property type="match status" value="1"/>
</dbReference>
<evidence type="ECO:0000313" key="5">
    <source>
        <dbReference type="EMBL" id="MCG7939561.1"/>
    </source>
</evidence>
<comment type="similarity">
    <text evidence="1">Belongs to the arginase family. Agmatinase subfamily.</text>
</comment>
<dbReference type="GO" id="GO:0008783">
    <property type="term" value="F:agmatinase activity"/>
    <property type="evidence" value="ECO:0007669"/>
    <property type="project" value="UniProtKB-EC"/>
</dbReference>
<sequence length="302" mass="33299">MKYLDLPNAPVESADILILPVPYERTVTYQGGTGQGPAAILDASSQLEFYEEDAGWCPSRHLKSTVLPSVSLVAATETEFHQQLFQTVQALPRENLLIALGGEHSITPEMVYARMPEGGTIVQIDAHADLRPSYHGSVYNHACPMYRLWQKGYSLLQIGLRSLHEREAELIDRESRITSYFDRQLLRPEVWQALLNRLASLQGPVWLTIDLDGFDPGLISGVGTPQPGGVGWHQGVTILQTLLSNQSAELAGMDIVELVPEANRVSDMLAAKLLQKGISFWGMSRGFNQHPETGSQIGVVDE</sequence>
<keyword evidence="4" id="KW-0464">Manganese</keyword>
<feature type="binding site" evidence="4">
    <location>
        <position position="104"/>
    </location>
    <ligand>
        <name>Mn(2+)</name>
        <dbReference type="ChEBI" id="CHEBI:29035"/>
        <label>1</label>
    </ligand>
</feature>
<name>A0A9E4K4N5_9GAMM</name>
<dbReference type="PANTHER" id="PTHR11358">
    <property type="entry name" value="ARGINASE/AGMATINASE"/>
    <property type="match status" value="1"/>
</dbReference>
<dbReference type="Gene3D" id="3.40.800.10">
    <property type="entry name" value="Ureohydrolase domain"/>
    <property type="match status" value="1"/>
</dbReference>
<feature type="binding site" evidence="4">
    <location>
        <position position="127"/>
    </location>
    <ligand>
        <name>Mn(2+)</name>
        <dbReference type="ChEBI" id="CHEBI:29035"/>
        <label>1</label>
    </ligand>
</feature>
<evidence type="ECO:0000256" key="3">
    <source>
        <dbReference type="ARBA" id="ARBA00022801"/>
    </source>
</evidence>
<keyword evidence="3 5" id="KW-0378">Hydrolase</keyword>
<dbReference type="InterPro" id="IPR023696">
    <property type="entry name" value="Ureohydrolase_dom_sf"/>
</dbReference>
<feature type="binding site" evidence="4">
    <location>
        <position position="212"/>
    </location>
    <ligand>
        <name>Mn(2+)</name>
        <dbReference type="ChEBI" id="CHEBI:29035"/>
        <label>1</label>
    </ligand>
</feature>
<comment type="caution">
    <text evidence="5">The sequence shown here is derived from an EMBL/GenBank/DDBJ whole genome shotgun (WGS) entry which is preliminary data.</text>
</comment>
<comment type="cofactor">
    <cofactor evidence="4">
        <name>Mn(2+)</name>
        <dbReference type="ChEBI" id="CHEBI:29035"/>
    </cofactor>
    <text evidence="4">Binds 2 manganese ions per subunit.</text>
</comment>
<dbReference type="GO" id="GO:0033389">
    <property type="term" value="P:putrescine biosynthetic process from arginine, via agmatine"/>
    <property type="evidence" value="ECO:0007669"/>
    <property type="project" value="TreeGrafter"/>
</dbReference>
<evidence type="ECO:0000256" key="2">
    <source>
        <dbReference type="ARBA" id="ARBA00022723"/>
    </source>
</evidence>
<dbReference type="Pfam" id="PF00491">
    <property type="entry name" value="Arginase"/>
    <property type="match status" value="1"/>
</dbReference>
<evidence type="ECO:0000256" key="1">
    <source>
        <dbReference type="ARBA" id="ARBA00009227"/>
    </source>
</evidence>
<feature type="binding site" evidence="4">
    <location>
        <position position="125"/>
    </location>
    <ligand>
        <name>Mn(2+)</name>
        <dbReference type="ChEBI" id="CHEBI:29035"/>
        <label>1</label>
    </ligand>
</feature>
<dbReference type="GO" id="GO:0046872">
    <property type="term" value="F:metal ion binding"/>
    <property type="evidence" value="ECO:0007669"/>
    <property type="project" value="UniProtKB-KW"/>
</dbReference>
<organism evidence="5 6">
    <name type="scientific">Candidatus Thiodiazotropha lotti</name>
    <dbReference type="NCBI Taxonomy" id="2792787"/>
    <lineage>
        <taxon>Bacteria</taxon>
        <taxon>Pseudomonadati</taxon>
        <taxon>Pseudomonadota</taxon>
        <taxon>Gammaproteobacteria</taxon>
        <taxon>Chromatiales</taxon>
        <taxon>Sedimenticolaceae</taxon>
        <taxon>Candidatus Thiodiazotropha</taxon>
    </lineage>
</organism>
<reference evidence="5" key="1">
    <citation type="journal article" date="2021" name="Proc. Natl. Acad. Sci. U.S.A.">
        <title>Global biogeography of chemosynthetic symbionts reveals both localized and globally distributed symbiont groups. .</title>
        <authorList>
            <person name="Osvatic J.T."/>
            <person name="Wilkins L.G.E."/>
            <person name="Leibrecht L."/>
            <person name="Leray M."/>
            <person name="Zauner S."/>
            <person name="Polzin J."/>
            <person name="Camacho Y."/>
            <person name="Gros O."/>
            <person name="van Gils J.A."/>
            <person name="Eisen J.A."/>
            <person name="Petersen J.M."/>
            <person name="Yuen B."/>
        </authorList>
    </citation>
    <scope>NUCLEOTIDE SEQUENCE</scope>
    <source>
        <strain evidence="5">MAGL173</strain>
    </source>
</reference>
<dbReference type="EMBL" id="JAEPDI010000009">
    <property type="protein sequence ID" value="MCG7939561.1"/>
    <property type="molecule type" value="Genomic_DNA"/>
</dbReference>
<dbReference type="AlphaFoldDB" id="A0A9E4K4N5"/>
<dbReference type="InterPro" id="IPR005925">
    <property type="entry name" value="Agmatinase-rel"/>
</dbReference>
<feature type="binding site" evidence="4">
    <location>
        <position position="129"/>
    </location>
    <ligand>
        <name>Mn(2+)</name>
        <dbReference type="ChEBI" id="CHEBI:29035"/>
        <label>1</label>
    </ligand>
</feature>
<protein>
    <submittedName>
        <fullName evidence="5">Agmatinase</fullName>
        <ecNumber evidence="5">3.5.3.11</ecNumber>
    </submittedName>
</protein>
<dbReference type="Proteomes" id="UP000886687">
    <property type="component" value="Unassembled WGS sequence"/>
</dbReference>
<accession>A0A9E4K4N5</accession>
<dbReference type="EC" id="3.5.3.11" evidence="5"/>
<dbReference type="NCBIfam" id="TIGR01230">
    <property type="entry name" value="agmatinase"/>
    <property type="match status" value="1"/>
</dbReference>
<evidence type="ECO:0000256" key="4">
    <source>
        <dbReference type="PIRSR" id="PIRSR036979-1"/>
    </source>
</evidence>
<keyword evidence="2 4" id="KW-0479">Metal-binding</keyword>
<evidence type="ECO:0000313" key="6">
    <source>
        <dbReference type="Proteomes" id="UP000886687"/>
    </source>
</evidence>
<gene>
    <name evidence="5" type="primary">speB</name>
    <name evidence="5" type="ORF">JAZ04_12010</name>
</gene>
<dbReference type="InterPro" id="IPR006035">
    <property type="entry name" value="Ureohydrolase"/>
</dbReference>
<dbReference type="PROSITE" id="PS51409">
    <property type="entry name" value="ARGINASE_2"/>
    <property type="match status" value="1"/>
</dbReference>
<feature type="binding site" evidence="4">
    <location>
        <position position="210"/>
    </location>
    <ligand>
        <name>Mn(2+)</name>
        <dbReference type="ChEBI" id="CHEBI:29035"/>
        <label>1</label>
    </ligand>
</feature>
<proteinExistence type="inferred from homology"/>